<accession>A0AAE0KEV4</accession>
<sequence>MRETNTPAQEQSCDHLKNLFSFCPVLQHFFFRHIFFSFYYLSERVVDNTLTLDPSDYSFAPPNMLSSSASGIFPFCQTGPADLTSSSWDTTVEGSQNFPEFTDHGDYYTGNTEDYAFHLGQITPKPDQSDAMDDLQARWTPAASAEAKGLKSEPMRRVTSRSSAGSHKNRSTKSSSSSSSKKSRSRVHSILTQASSQMSKLDMAGNASAYPDGPMANGRMMDVHQYLVQDLDSLSMSPQIAGPAFYPNMVAFPDGLHYSSDLGASVAQHVNPQIFDAGLPGGSPQSWGSLSPGDSRMSSPGAQDGVSDDVWSAVQSASSPGESQHSNSPPLLAGQSPRYVLRDEYLLSSMTLSHTLGDIRMNRKLDASQFVTSEDLHGSHMPAIGEEAFSLPPAFNSRRLSGEGESARDHFLYKNAFPLADGLFHCPWEGQASCNHKPEKLKCNYDKFVDSHLKPYRCKVEGCQNARFSSTACLLRHEREAHAMHGHGEKPYLCTHEGCERAEPGHGFPRQWNLRDHMRRVHNDNGTTAQATSPLPSSAVTTTRGRKRKNEVQEKSAAQEKPTTRKSSNKVSGDSTAKASKHAELQSATDVDEWFEHHKALQTLVHGHFQPDDPHTLQYIKDAQDHLIAMGKISHELVGTNKADGSYRSWKD</sequence>
<feature type="region of interest" description="Disordered" evidence="6">
    <location>
        <begin position="275"/>
        <end position="334"/>
    </location>
</feature>
<evidence type="ECO:0000256" key="1">
    <source>
        <dbReference type="ARBA" id="ARBA00022723"/>
    </source>
</evidence>
<gene>
    <name evidence="8" type="ORF">B0H63DRAFT_399586</name>
</gene>
<dbReference type="GO" id="GO:0008270">
    <property type="term" value="F:zinc ion binding"/>
    <property type="evidence" value="ECO:0007669"/>
    <property type="project" value="UniProtKB-KW"/>
</dbReference>
<reference evidence="8" key="2">
    <citation type="submission" date="2023-06" db="EMBL/GenBank/DDBJ databases">
        <authorList>
            <consortium name="Lawrence Berkeley National Laboratory"/>
            <person name="Haridas S."/>
            <person name="Hensen N."/>
            <person name="Bonometti L."/>
            <person name="Westerberg I."/>
            <person name="Brannstrom I.O."/>
            <person name="Guillou S."/>
            <person name="Cros-Aarteil S."/>
            <person name="Calhoun S."/>
            <person name="Kuo A."/>
            <person name="Mondo S."/>
            <person name="Pangilinan J."/>
            <person name="Riley R."/>
            <person name="LaButti K."/>
            <person name="Andreopoulos B."/>
            <person name="Lipzen A."/>
            <person name="Chen C."/>
            <person name="Yanf M."/>
            <person name="Daum C."/>
            <person name="Ng V."/>
            <person name="Clum A."/>
            <person name="Steindorff A."/>
            <person name="Ohm R."/>
            <person name="Martin F."/>
            <person name="Silar P."/>
            <person name="Natvig D."/>
            <person name="Lalanne C."/>
            <person name="Gautier V."/>
            <person name="Ament-velasquez S.L."/>
            <person name="Kruys A."/>
            <person name="Hutchinson M.I."/>
            <person name="Powell A.J."/>
            <person name="Barry K."/>
            <person name="Miller A.N."/>
            <person name="Grigoriev I.V."/>
            <person name="Debuchy R."/>
            <person name="Gladieux P."/>
            <person name="Thoren M.H."/>
            <person name="Johannesson H."/>
        </authorList>
    </citation>
    <scope>NUCLEOTIDE SEQUENCE</scope>
    <source>
        <strain evidence="8">CBS 232.78</strain>
    </source>
</reference>
<dbReference type="InterPro" id="IPR059009">
    <property type="entry name" value="Znf_C2H2_17_1st"/>
</dbReference>
<feature type="region of interest" description="Disordered" evidence="6">
    <location>
        <begin position="141"/>
        <end position="210"/>
    </location>
</feature>
<keyword evidence="3" id="KW-0863">Zinc-finger</keyword>
<feature type="domain" description="C2H2-type" evidence="7">
    <location>
        <begin position="456"/>
        <end position="482"/>
    </location>
</feature>
<dbReference type="Gene3D" id="3.30.160.60">
    <property type="entry name" value="Classic Zinc Finger"/>
    <property type="match status" value="1"/>
</dbReference>
<evidence type="ECO:0000256" key="4">
    <source>
        <dbReference type="ARBA" id="ARBA00022833"/>
    </source>
</evidence>
<feature type="region of interest" description="Disordered" evidence="6">
    <location>
        <begin position="524"/>
        <end position="585"/>
    </location>
</feature>
<dbReference type="GO" id="GO:0000981">
    <property type="term" value="F:DNA-binding transcription factor activity, RNA polymerase II-specific"/>
    <property type="evidence" value="ECO:0007669"/>
    <property type="project" value="TreeGrafter"/>
</dbReference>
<dbReference type="Pfam" id="PF26177">
    <property type="entry name" value="zf_C2H2_17_1st"/>
    <property type="match status" value="1"/>
</dbReference>
<keyword evidence="1" id="KW-0479">Metal-binding</keyword>
<dbReference type="PANTHER" id="PTHR14003">
    <property type="entry name" value="TRANSCRIPTIONAL REPRESSOR PROTEIN YY"/>
    <property type="match status" value="1"/>
</dbReference>
<keyword evidence="2" id="KW-0677">Repeat</keyword>
<dbReference type="EMBL" id="JAULSW010000007">
    <property type="protein sequence ID" value="KAK3374912.1"/>
    <property type="molecule type" value="Genomic_DNA"/>
</dbReference>
<comment type="caution">
    <text evidence="8">The sequence shown here is derived from an EMBL/GenBank/DDBJ whole genome shotgun (WGS) entry which is preliminary data.</text>
</comment>
<dbReference type="Pfam" id="PF26176">
    <property type="entry name" value="zf_C2H2_17_2"/>
    <property type="match status" value="1"/>
</dbReference>
<protein>
    <recommendedName>
        <fullName evidence="5">C2H2 type master regulator of conidiophore development brlA</fullName>
    </recommendedName>
</protein>
<keyword evidence="4" id="KW-0862">Zinc</keyword>
<dbReference type="GO" id="GO:0000978">
    <property type="term" value="F:RNA polymerase II cis-regulatory region sequence-specific DNA binding"/>
    <property type="evidence" value="ECO:0007669"/>
    <property type="project" value="TreeGrafter"/>
</dbReference>
<evidence type="ECO:0000313" key="9">
    <source>
        <dbReference type="Proteomes" id="UP001285441"/>
    </source>
</evidence>
<dbReference type="SMART" id="SM00355">
    <property type="entry name" value="ZnF_C2H2"/>
    <property type="match status" value="2"/>
</dbReference>
<evidence type="ECO:0000259" key="7">
    <source>
        <dbReference type="SMART" id="SM00355"/>
    </source>
</evidence>
<dbReference type="GO" id="GO:0000785">
    <property type="term" value="C:chromatin"/>
    <property type="evidence" value="ECO:0007669"/>
    <property type="project" value="TreeGrafter"/>
</dbReference>
<feature type="compositionally biased region" description="Polar residues" evidence="6">
    <location>
        <begin position="565"/>
        <end position="578"/>
    </location>
</feature>
<organism evidence="8 9">
    <name type="scientific">Podospora didyma</name>
    <dbReference type="NCBI Taxonomy" id="330526"/>
    <lineage>
        <taxon>Eukaryota</taxon>
        <taxon>Fungi</taxon>
        <taxon>Dikarya</taxon>
        <taxon>Ascomycota</taxon>
        <taxon>Pezizomycotina</taxon>
        <taxon>Sordariomycetes</taxon>
        <taxon>Sordariomycetidae</taxon>
        <taxon>Sordariales</taxon>
        <taxon>Podosporaceae</taxon>
        <taxon>Podospora</taxon>
    </lineage>
</organism>
<evidence type="ECO:0000256" key="2">
    <source>
        <dbReference type="ARBA" id="ARBA00022737"/>
    </source>
</evidence>
<reference evidence="8" key="1">
    <citation type="journal article" date="2023" name="Mol. Phylogenet. Evol.">
        <title>Genome-scale phylogeny and comparative genomics of the fungal order Sordariales.</title>
        <authorList>
            <person name="Hensen N."/>
            <person name="Bonometti L."/>
            <person name="Westerberg I."/>
            <person name="Brannstrom I.O."/>
            <person name="Guillou S."/>
            <person name="Cros-Aarteil S."/>
            <person name="Calhoun S."/>
            <person name="Haridas S."/>
            <person name="Kuo A."/>
            <person name="Mondo S."/>
            <person name="Pangilinan J."/>
            <person name="Riley R."/>
            <person name="LaButti K."/>
            <person name="Andreopoulos B."/>
            <person name="Lipzen A."/>
            <person name="Chen C."/>
            <person name="Yan M."/>
            <person name="Daum C."/>
            <person name="Ng V."/>
            <person name="Clum A."/>
            <person name="Steindorff A."/>
            <person name="Ohm R.A."/>
            <person name="Martin F."/>
            <person name="Silar P."/>
            <person name="Natvig D.O."/>
            <person name="Lalanne C."/>
            <person name="Gautier V."/>
            <person name="Ament-Velasquez S.L."/>
            <person name="Kruys A."/>
            <person name="Hutchinson M.I."/>
            <person name="Powell A.J."/>
            <person name="Barry K."/>
            <person name="Miller A.N."/>
            <person name="Grigoriev I.V."/>
            <person name="Debuchy R."/>
            <person name="Gladieux P."/>
            <person name="Hiltunen Thoren M."/>
            <person name="Johannesson H."/>
        </authorList>
    </citation>
    <scope>NUCLEOTIDE SEQUENCE</scope>
    <source>
        <strain evidence="8">CBS 232.78</strain>
    </source>
</reference>
<dbReference type="InterPro" id="IPR059095">
    <property type="entry name" value="Znf_C2H2_17_2nd"/>
</dbReference>
<dbReference type="Proteomes" id="UP001285441">
    <property type="component" value="Unassembled WGS sequence"/>
</dbReference>
<dbReference type="PANTHER" id="PTHR14003:SF19">
    <property type="entry name" value="YY2 TRANSCRIPTION FACTOR"/>
    <property type="match status" value="1"/>
</dbReference>
<proteinExistence type="predicted"/>
<feature type="compositionally biased region" description="Polar residues" evidence="6">
    <location>
        <begin position="190"/>
        <end position="199"/>
    </location>
</feature>
<evidence type="ECO:0000313" key="8">
    <source>
        <dbReference type="EMBL" id="KAK3374912.1"/>
    </source>
</evidence>
<feature type="compositionally biased region" description="Polar residues" evidence="6">
    <location>
        <begin position="524"/>
        <end position="543"/>
    </location>
</feature>
<evidence type="ECO:0000256" key="5">
    <source>
        <dbReference type="ARBA" id="ARBA00044085"/>
    </source>
</evidence>
<dbReference type="InterPro" id="IPR013087">
    <property type="entry name" value="Znf_C2H2_type"/>
</dbReference>
<dbReference type="GO" id="GO:0005667">
    <property type="term" value="C:transcription regulator complex"/>
    <property type="evidence" value="ECO:0007669"/>
    <property type="project" value="TreeGrafter"/>
</dbReference>
<name>A0AAE0KEV4_9PEZI</name>
<feature type="compositionally biased region" description="Polar residues" evidence="6">
    <location>
        <begin position="313"/>
        <end position="329"/>
    </location>
</feature>
<keyword evidence="9" id="KW-1185">Reference proteome</keyword>
<evidence type="ECO:0000256" key="3">
    <source>
        <dbReference type="ARBA" id="ARBA00022771"/>
    </source>
</evidence>
<feature type="domain" description="C2H2-type" evidence="7">
    <location>
        <begin position="492"/>
        <end position="522"/>
    </location>
</feature>
<evidence type="ECO:0000256" key="6">
    <source>
        <dbReference type="SAM" id="MobiDB-lite"/>
    </source>
</evidence>
<dbReference type="AlphaFoldDB" id="A0AAE0KEV4"/>